<reference evidence="2" key="1">
    <citation type="journal article" date="2024" name="Syst. Appl. Microbiol.">
        <title>First single-strain enrichments of Electrothrix cable bacteria, description of E. aestuarii sp. nov. and E. rattekaaiensis sp. nov., and proposal of a cable bacteria taxonomy following the rules of the SeqCode.</title>
        <authorList>
            <person name="Plum-Jensen L.E."/>
            <person name="Schramm A."/>
            <person name="Marshall I.P.G."/>
        </authorList>
    </citation>
    <scope>NUCLEOTIDE SEQUENCE</scope>
    <source>
        <strain evidence="2">Rat1</strain>
    </source>
</reference>
<reference evidence="2" key="2">
    <citation type="submission" date="2024-06" db="EMBL/GenBank/DDBJ databases">
        <authorList>
            <person name="Plum-Jensen L.E."/>
            <person name="Schramm A."/>
            <person name="Marshall I.P.G."/>
        </authorList>
    </citation>
    <scope>NUCLEOTIDE SEQUENCE</scope>
    <source>
        <strain evidence="2">Rat1</strain>
    </source>
</reference>
<name>A0AAU8LPK6_9BACT</name>
<dbReference type="KEGG" id="eaj:Q3M24_12870"/>
<dbReference type="AlphaFoldDB" id="A0AAU8LPK6"/>
<gene>
    <name evidence="2" type="ORF">Q3M24_12870</name>
</gene>
<accession>A0AAU8LPK6</accession>
<dbReference type="EMBL" id="CP159373">
    <property type="protein sequence ID" value="XCN71206.1"/>
    <property type="molecule type" value="Genomic_DNA"/>
</dbReference>
<organism evidence="2">
    <name type="scientific">Candidatus Electrothrix aestuarii</name>
    <dbReference type="NCBI Taxonomy" id="3062594"/>
    <lineage>
        <taxon>Bacteria</taxon>
        <taxon>Pseudomonadati</taxon>
        <taxon>Thermodesulfobacteriota</taxon>
        <taxon>Desulfobulbia</taxon>
        <taxon>Desulfobulbales</taxon>
        <taxon>Desulfobulbaceae</taxon>
        <taxon>Candidatus Electrothrix</taxon>
    </lineage>
</organism>
<proteinExistence type="predicted"/>
<sequence length="157" mass="17860">MGRKKKVTYTLVFLLSLLVKPGSAVGTHFYTATLQELIDGVDFVFIGKVKNVERTFWGYRRATLQVTERIKGESLSEMSVNYGARWYDSQANVSVLITGRRYLFFILEIEGKLQLAGITGPRYYLIEDNDDVLCGDENIPVTECIERGVEIVSERIH</sequence>
<protein>
    <submittedName>
        <fullName evidence="2">Uncharacterized protein</fullName>
    </submittedName>
</protein>
<keyword evidence="1" id="KW-0732">Signal</keyword>
<evidence type="ECO:0000313" key="2">
    <source>
        <dbReference type="EMBL" id="XCN71206.1"/>
    </source>
</evidence>
<feature type="signal peptide" evidence="1">
    <location>
        <begin position="1"/>
        <end position="24"/>
    </location>
</feature>
<feature type="chain" id="PRO_5043347304" evidence="1">
    <location>
        <begin position="25"/>
        <end position="157"/>
    </location>
</feature>
<evidence type="ECO:0000256" key="1">
    <source>
        <dbReference type="SAM" id="SignalP"/>
    </source>
</evidence>